<organism evidence="1 2">
    <name type="scientific">Pseudocercospora musae</name>
    <dbReference type="NCBI Taxonomy" id="113226"/>
    <lineage>
        <taxon>Eukaryota</taxon>
        <taxon>Fungi</taxon>
        <taxon>Dikarya</taxon>
        <taxon>Ascomycota</taxon>
        <taxon>Pezizomycotina</taxon>
        <taxon>Dothideomycetes</taxon>
        <taxon>Dothideomycetidae</taxon>
        <taxon>Mycosphaerellales</taxon>
        <taxon>Mycosphaerellaceae</taxon>
        <taxon>Pseudocercospora</taxon>
    </lineage>
</organism>
<gene>
    <name evidence="1" type="ORF">AC579_5452</name>
</gene>
<reference evidence="1 2" key="1">
    <citation type="submission" date="2015-07" db="EMBL/GenBank/DDBJ databases">
        <title>Comparative genomics of the Sigatoka disease complex on banana suggests a link between parallel evolutionary changes in Pseudocercospora fijiensis and Pseudocercospora eumusae and increased virulence on the banana host.</title>
        <authorList>
            <person name="Chang T.-C."/>
            <person name="Salvucci A."/>
            <person name="Crous P.W."/>
            <person name="Stergiopoulos I."/>
        </authorList>
    </citation>
    <scope>NUCLEOTIDE SEQUENCE [LARGE SCALE GENOMIC DNA]</scope>
    <source>
        <strain evidence="1 2">CBS 116634</strain>
    </source>
</reference>
<dbReference type="OrthoDB" id="5840532at2759"/>
<sequence length="156" mass="16838">MAPLLDFVAAAHLHNPMKLLMLQQSPNTDPSVSSWRAPNAMWSTYGFSILLASFSISMLHAFEHNVAPGGSLIVLSSMGAHTLYLFPSPDAEEEHTLAISPAQALSQDSQYKAFNASITDKGHAYCYTKIADNLRIEDKAVPYAQKGASINSVSLG</sequence>
<accession>A0A139HJP4</accession>
<proteinExistence type="predicted"/>
<protein>
    <submittedName>
        <fullName evidence="1">Uncharacterized protein</fullName>
    </submittedName>
</protein>
<evidence type="ECO:0000313" key="1">
    <source>
        <dbReference type="EMBL" id="KXT02626.1"/>
    </source>
</evidence>
<evidence type="ECO:0000313" key="2">
    <source>
        <dbReference type="Proteomes" id="UP000073492"/>
    </source>
</evidence>
<dbReference type="EMBL" id="LFZO01000620">
    <property type="protein sequence ID" value="KXT02626.1"/>
    <property type="molecule type" value="Genomic_DNA"/>
</dbReference>
<name>A0A139HJP4_9PEZI</name>
<dbReference type="AlphaFoldDB" id="A0A139HJP4"/>
<dbReference type="Proteomes" id="UP000073492">
    <property type="component" value="Unassembled WGS sequence"/>
</dbReference>
<keyword evidence="2" id="KW-1185">Reference proteome</keyword>
<comment type="caution">
    <text evidence="1">The sequence shown here is derived from an EMBL/GenBank/DDBJ whole genome shotgun (WGS) entry which is preliminary data.</text>
</comment>